<sequence>MPDACGRSVDVMEQHLRFPLSKRDMPTKKGSSPGPLQQKKWMSPGPFQRTFGSNPQKPLPLPESKFSRDARGSLEIFGTSSQGSAPVFSSPAWHDALDAAENLFHGNETRSSRSGSLFGDDSEASCSEKGSSSLWRTKSRSQRLSMDKFLPRARAFSAGAKTTSSPVSITLEYGGSDHEFSLDADSDGELALPVPYAPAIRRVVPLTPRVPAVEVVYEPPQDIEEQWRALLDGSAIKAKREGSSVKDAEDDHWQGVLDGGVEEEEGVTKEHEEENMRRMSRTSSEYSDEVISERAAQWGYEVPMRASSELGDGLSTVSWRTSTRSSAGSRSSGGSSSSQSIPRVAKDVRDAITSFNLAFVVCDAAGPDPLYQVLYASGGFFKMTGYEADEVIGSNCRFLQGAATDTKEVAKIRKALKAGASYNGKILNYKKDGSTFWNVLAMSPIRNNDGEVIKYIGMQAEASEKKKNDRKEKKKVPAVEVKEVHMQAKATDKISQSFIPKLSLPPFKESLDTVPSVSYRYSLTQSRQSKDSVADWHALARLRAEIVSSARSADVLEPLKEQEKKKNITPRTKRVTRLFRKLNSKFSDSLRAPEIEYVDFEKPLSTLDESEFERRRRSSIYSRSSMDFRLDAPFELRSDVPERGERLSRSHCEAPSVTHGGRSQFVILH</sequence>
<keyword evidence="3" id="KW-0285">Flavoprotein</keyword>
<feature type="region of interest" description="Disordered" evidence="7">
    <location>
        <begin position="108"/>
        <end position="139"/>
    </location>
</feature>
<dbReference type="PROSITE" id="PS50112">
    <property type="entry name" value="PAS"/>
    <property type="match status" value="1"/>
</dbReference>
<evidence type="ECO:0000256" key="3">
    <source>
        <dbReference type="ARBA" id="ARBA00022630"/>
    </source>
</evidence>
<proteinExistence type="evidence at transcript level"/>
<keyword evidence="6" id="KW-0675">Receptor</keyword>
<feature type="compositionally biased region" description="Basic and acidic residues" evidence="7">
    <location>
        <begin position="10"/>
        <end position="27"/>
    </location>
</feature>
<dbReference type="PANTHER" id="PTHR47429:SF8">
    <property type="entry name" value="PHOTOTROPIN-1-LIKE"/>
    <property type="match status" value="1"/>
</dbReference>
<accession>A0A126X2H9</accession>
<evidence type="ECO:0000256" key="5">
    <source>
        <dbReference type="ARBA" id="ARBA00022991"/>
    </source>
</evidence>
<dbReference type="InterPro" id="IPR001610">
    <property type="entry name" value="PAC"/>
</dbReference>
<dbReference type="Gene3D" id="3.30.450.20">
    <property type="entry name" value="PAS domain"/>
    <property type="match status" value="1"/>
</dbReference>
<keyword evidence="4" id="KW-0288">FMN</keyword>
<dbReference type="InterPro" id="IPR035965">
    <property type="entry name" value="PAS-like_dom_sf"/>
</dbReference>
<dbReference type="AlphaFoldDB" id="A0A126X2H9"/>
<evidence type="ECO:0000256" key="7">
    <source>
        <dbReference type="SAM" id="MobiDB-lite"/>
    </source>
</evidence>
<evidence type="ECO:0000256" key="6">
    <source>
        <dbReference type="ARBA" id="ARBA00023170"/>
    </source>
</evidence>
<dbReference type="NCBIfam" id="TIGR00229">
    <property type="entry name" value="sensory_box"/>
    <property type="match status" value="1"/>
</dbReference>
<dbReference type="GO" id="GO:0009637">
    <property type="term" value="P:response to blue light"/>
    <property type="evidence" value="ECO:0007669"/>
    <property type="project" value="UniProtKB-ARBA"/>
</dbReference>
<dbReference type="GO" id="GO:0009881">
    <property type="term" value="F:photoreceptor activity"/>
    <property type="evidence" value="ECO:0007669"/>
    <property type="project" value="UniProtKB-KW"/>
</dbReference>
<feature type="region of interest" description="Disordered" evidence="7">
    <location>
        <begin position="313"/>
        <end position="342"/>
    </location>
</feature>
<keyword evidence="5" id="KW-0157">Chromophore</keyword>
<feature type="domain" description="PAC" evidence="9">
    <location>
        <begin position="420"/>
        <end position="474"/>
    </location>
</feature>
<evidence type="ECO:0000256" key="1">
    <source>
        <dbReference type="ARBA" id="ARBA00022543"/>
    </source>
</evidence>
<keyword evidence="2" id="KW-0716">Sensory transduction</keyword>
<protein>
    <submittedName>
        <fullName evidence="10">Putative LOV domain-containing protein</fullName>
    </submittedName>
</protein>
<reference evidence="10" key="1">
    <citation type="journal article" date="2016" name="Proc. Natl. Acad. Sci. U.S.A.">
        <title>Functional and topological diversity of LOV domain photoreceptors.</title>
        <authorList>
            <person name="Glantz S.T."/>
            <person name="Carpenter E.J."/>
            <person name="Melkonian M."/>
            <person name="Gardner K.H."/>
            <person name="Boyden E.S."/>
            <person name="Wong G.K."/>
            <person name="Chow B.Y."/>
        </authorList>
    </citation>
    <scope>NUCLEOTIDE SEQUENCE</scope>
    <source>
        <strain evidence="10">TXVB_2076152</strain>
    </source>
</reference>
<name>A0A126X2H9_9MARC</name>
<dbReference type="EMBL" id="KU701150">
    <property type="protein sequence ID" value="AML78804.1"/>
    <property type="molecule type" value="mRNA"/>
</dbReference>
<evidence type="ECO:0000256" key="2">
    <source>
        <dbReference type="ARBA" id="ARBA00022606"/>
    </source>
</evidence>
<dbReference type="SMART" id="SM00086">
    <property type="entry name" value="PAC"/>
    <property type="match status" value="1"/>
</dbReference>
<dbReference type="InterPro" id="IPR000014">
    <property type="entry name" value="PAS"/>
</dbReference>
<feature type="domain" description="PAS" evidence="8">
    <location>
        <begin position="344"/>
        <end position="395"/>
    </location>
</feature>
<feature type="compositionally biased region" description="Low complexity" evidence="7">
    <location>
        <begin position="124"/>
        <end position="133"/>
    </location>
</feature>
<feature type="compositionally biased region" description="Low complexity" evidence="7">
    <location>
        <begin position="315"/>
        <end position="340"/>
    </location>
</feature>
<dbReference type="PANTHER" id="PTHR47429">
    <property type="entry name" value="PROTEIN TWIN LOV 1"/>
    <property type="match status" value="1"/>
</dbReference>
<keyword evidence="1" id="KW-0600">Photoreceptor protein</keyword>
<feature type="region of interest" description="Disordered" evidence="7">
    <location>
        <begin position="1"/>
        <end position="72"/>
    </location>
</feature>
<dbReference type="Pfam" id="PF13426">
    <property type="entry name" value="PAS_9"/>
    <property type="match status" value="1"/>
</dbReference>
<evidence type="ECO:0000256" key="4">
    <source>
        <dbReference type="ARBA" id="ARBA00022643"/>
    </source>
</evidence>
<dbReference type="PROSITE" id="PS50113">
    <property type="entry name" value="PAC"/>
    <property type="match status" value="1"/>
</dbReference>
<dbReference type="SUPFAM" id="SSF55785">
    <property type="entry name" value="PYP-like sensor domain (PAS domain)"/>
    <property type="match status" value="1"/>
</dbReference>
<evidence type="ECO:0000313" key="10">
    <source>
        <dbReference type="EMBL" id="AML78804.1"/>
    </source>
</evidence>
<dbReference type="GO" id="GO:0005634">
    <property type="term" value="C:nucleus"/>
    <property type="evidence" value="ECO:0007669"/>
    <property type="project" value="TreeGrafter"/>
</dbReference>
<evidence type="ECO:0000259" key="9">
    <source>
        <dbReference type="PROSITE" id="PS50113"/>
    </source>
</evidence>
<feature type="region of interest" description="Disordered" evidence="7">
    <location>
        <begin position="260"/>
        <end position="285"/>
    </location>
</feature>
<dbReference type="InterPro" id="IPR000700">
    <property type="entry name" value="PAS-assoc_C"/>
</dbReference>
<evidence type="ECO:0000259" key="8">
    <source>
        <dbReference type="PROSITE" id="PS50112"/>
    </source>
</evidence>
<dbReference type="CDD" id="cd00130">
    <property type="entry name" value="PAS"/>
    <property type="match status" value="1"/>
</dbReference>
<organism evidence="10">
    <name type="scientific">Lunularia cruciata</name>
    <dbReference type="NCBI Taxonomy" id="56931"/>
    <lineage>
        <taxon>Eukaryota</taxon>
        <taxon>Viridiplantae</taxon>
        <taxon>Streptophyta</taxon>
        <taxon>Embryophyta</taxon>
        <taxon>Marchantiophyta</taxon>
        <taxon>Marchantiopsida</taxon>
        <taxon>Marchantiidae</taxon>
        <taxon>Lunulariales</taxon>
        <taxon>Lunulariaceae</taxon>
        <taxon>Lunularia</taxon>
    </lineage>
</organism>
<feature type="compositionally biased region" description="Basic and acidic residues" evidence="7">
    <location>
        <begin position="266"/>
        <end position="277"/>
    </location>
</feature>